<name>A0ABP7UVA1_9BACT</name>
<dbReference type="InterPro" id="IPR016036">
    <property type="entry name" value="Malonyl_transacylase_ACP-bd"/>
</dbReference>
<evidence type="ECO:0000256" key="4">
    <source>
        <dbReference type="ARBA" id="ARBA00023315"/>
    </source>
</evidence>
<evidence type="ECO:0000259" key="7">
    <source>
        <dbReference type="SMART" id="SM00827"/>
    </source>
</evidence>
<dbReference type="PANTHER" id="PTHR42681">
    <property type="entry name" value="MALONYL-COA-ACYL CARRIER PROTEIN TRANSACYLASE, MITOCHONDRIAL"/>
    <property type="match status" value="1"/>
</dbReference>
<keyword evidence="3 6" id="KW-0808">Transferase</keyword>
<evidence type="ECO:0000256" key="6">
    <source>
        <dbReference type="PIRNR" id="PIRNR000446"/>
    </source>
</evidence>
<evidence type="ECO:0000256" key="2">
    <source>
        <dbReference type="ARBA" id="ARBA00018953"/>
    </source>
</evidence>
<dbReference type="NCBIfam" id="TIGR00128">
    <property type="entry name" value="fabD"/>
    <property type="match status" value="1"/>
</dbReference>
<dbReference type="EC" id="2.3.1.39" evidence="1 6"/>
<dbReference type="SUPFAM" id="SSF55048">
    <property type="entry name" value="Probable ACP-binding domain of malonyl-CoA ACP transacylase"/>
    <property type="match status" value="1"/>
</dbReference>
<feature type="domain" description="Malonyl-CoA:ACP transacylase (MAT)" evidence="7">
    <location>
        <begin position="8"/>
        <end position="296"/>
    </location>
</feature>
<dbReference type="Gene3D" id="3.30.70.250">
    <property type="entry name" value="Malonyl-CoA ACP transacylase, ACP-binding"/>
    <property type="match status" value="1"/>
</dbReference>
<dbReference type="InterPro" id="IPR024925">
    <property type="entry name" value="Malonyl_CoA-ACP_transAc"/>
</dbReference>
<proteinExistence type="inferred from homology"/>
<evidence type="ECO:0000256" key="3">
    <source>
        <dbReference type="ARBA" id="ARBA00022679"/>
    </source>
</evidence>
<keyword evidence="4 6" id="KW-0012">Acyltransferase</keyword>
<dbReference type="InterPro" id="IPR016035">
    <property type="entry name" value="Acyl_Trfase/lysoPLipase"/>
</dbReference>
<evidence type="ECO:0000256" key="5">
    <source>
        <dbReference type="ARBA" id="ARBA00048462"/>
    </source>
</evidence>
<accession>A0ABP7UVA1</accession>
<dbReference type="Gene3D" id="3.40.366.10">
    <property type="entry name" value="Malonyl-Coenzyme A Acyl Carrier Protein, domain 2"/>
    <property type="match status" value="1"/>
</dbReference>
<dbReference type="InterPro" id="IPR014043">
    <property type="entry name" value="Acyl_transferase_dom"/>
</dbReference>
<protein>
    <recommendedName>
        <fullName evidence="2 6">Malonyl CoA-acyl carrier protein transacylase</fullName>
        <ecNumber evidence="1 6">2.3.1.39</ecNumber>
    </recommendedName>
</protein>
<dbReference type="SUPFAM" id="SSF52151">
    <property type="entry name" value="FabD/lysophospholipase-like"/>
    <property type="match status" value="1"/>
</dbReference>
<dbReference type="Proteomes" id="UP001501469">
    <property type="component" value="Unassembled WGS sequence"/>
</dbReference>
<gene>
    <name evidence="8" type="primary">fabD</name>
    <name evidence="8" type="ORF">GCM10022409_46040</name>
</gene>
<evidence type="ECO:0000256" key="1">
    <source>
        <dbReference type="ARBA" id="ARBA00013258"/>
    </source>
</evidence>
<dbReference type="Pfam" id="PF00698">
    <property type="entry name" value="Acyl_transf_1"/>
    <property type="match status" value="1"/>
</dbReference>
<evidence type="ECO:0000313" key="9">
    <source>
        <dbReference type="Proteomes" id="UP001501469"/>
    </source>
</evidence>
<comment type="catalytic activity">
    <reaction evidence="5 6">
        <text>holo-[ACP] + malonyl-CoA = malonyl-[ACP] + CoA</text>
        <dbReference type="Rhea" id="RHEA:41792"/>
        <dbReference type="Rhea" id="RHEA-COMP:9623"/>
        <dbReference type="Rhea" id="RHEA-COMP:9685"/>
        <dbReference type="ChEBI" id="CHEBI:57287"/>
        <dbReference type="ChEBI" id="CHEBI:57384"/>
        <dbReference type="ChEBI" id="CHEBI:64479"/>
        <dbReference type="ChEBI" id="CHEBI:78449"/>
        <dbReference type="EC" id="2.3.1.39"/>
    </reaction>
</comment>
<dbReference type="InterPro" id="IPR001227">
    <property type="entry name" value="Ac_transferase_dom_sf"/>
</dbReference>
<keyword evidence="9" id="KW-1185">Reference proteome</keyword>
<dbReference type="PANTHER" id="PTHR42681:SF1">
    <property type="entry name" value="MALONYL-COA-ACYL CARRIER PROTEIN TRANSACYLASE, MITOCHONDRIAL"/>
    <property type="match status" value="1"/>
</dbReference>
<dbReference type="RefSeq" id="WP_345059344.1">
    <property type="nucleotide sequence ID" value="NZ_BAABDK010000034.1"/>
</dbReference>
<dbReference type="InterPro" id="IPR004410">
    <property type="entry name" value="Malonyl_CoA-ACP_transAc_FabD"/>
</dbReference>
<organism evidence="8 9">
    <name type="scientific">Hymenobacter glaciei</name>
    <dbReference type="NCBI Taxonomy" id="877209"/>
    <lineage>
        <taxon>Bacteria</taxon>
        <taxon>Pseudomonadati</taxon>
        <taxon>Bacteroidota</taxon>
        <taxon>Cytophagia</taxon>
        <taxon>Cytophagales</taxon>
        <taxon>Hymenobacteraceae</taxon>
        <taxon>Hymenobacter</taxon>
    </lineage>
</organism>
<dbReference type="PIRSF" id="PIRSF000446">
    <property type="entry name" value="Mct"/>
    <property type="match status" value="1"/>
</dbReference>
<dbReference type="EMBL" id="BAABDK010000034">
    <property type="protein sequence ID" value="GAA4053816.1"/>
    <property type="molecule type" value="Genomic_DNA"/>
</dbReference>
<evidence type="ECO:0000313" key="8">
    <source>
        <dbReference type="EMBL" id="GAA4053816.1"/>
    </source>
</evidence>
<comment type="caution">
    <text evidence="8">The sequence shown here is derived from an EMBL/GenBank/DDBJ whole genome shotgun (WGS) entry which is preliminary data.</text>
</comment>
<comment type="similarity">
    <text evidence="6">Belongs to the fabD family.</text>
</comment>
<dbReference type="InterPro" id="IPR050858">
    <property type="entry name" value="Mal-CoA-ACP_Trans/PKS_FabD"/>
</dbReference>
<sequence>MNPSSSVLFPGQGSQFPGMARELFDQSLEARALLTRANDVLGFSLTDIMFAGSDEDLRRTDVTQPAIFVHSVAQFVARPGFEPASTAGHSLGEFSALVAAGVLKFEDALPLVARRAQAMQAACEEQPGTMAAILGLDDVIVERICQEISGGGHVVVAANYNCPGQLVISGSAEGVAQACEALKAAGAKRALPLPVGGAFHSPLMQSAAAALAEAIEKTTFGSARCPVYQNVDALPHTDPAEIKANLLAQLTAPVRWTQLVQHMAADGAIDFVECGPGKVLQGLVKKIAPTATTSSF</sequence>
<reference evidence="9" key="1">
    <citation type="journal article" date="2019" name="Int. J. Syst. Evol. Microbiol.">
        <title>The Global Catalogue of Microorganisms (GCM) 10K type strain sequencing project: providing services to taxonomists for standard genome sequencing and annotation.</title>
        <authorList>
            <consortium name="The Broad Institute Genomics Platform"/>
            <consortium name="The Broad Institute Genome Sequencing Center for Infectious Disease"/>
            <person name="Wu L."/>
            <person name="Ma J."/>
        </authorList>
    </citation>
    <scope>NUCLEOTIDE SEQUENCE [LARGE SCALE GENOMIC DNA]</scope>
    <source>
        <strain evidence="9">JCM 17225</strain>
    </source>
</reference>
<dbReference type="SMART" id="SM00827">
    <property type="entry name" value="PKS_AT"/>
    <property type="match status" value="1"/>
</dbReference>